<evidence type="ECO:0000313" key="14">
    <source>
        <dbReference type="EMBL" id="KAG5660347.1"/>
    </source>
</evidence>
<proteinExistence type="inferred from homology"/>
<dbReference type="FunFam" id="3.20.20.80:FF:000050">
    <property type="entry name" value="Beta-mannosidase B"/>
    <property type="match status" value="1"/>
</dbReference>
<keyword evidence="7" id="KW-0624">Polysaccharide degradation</keyword>
<dbReference type="SUPFAM" id="SSF49303">
    <property type="entry name" value="beta-Galactosidase/glucuronidase domain"/>
    <property type="match status" value="2"/>
</dbReference>
<dbReference type="PANTHER" id="PTHR43730:SF1">
    <property type="entry name" value="BETA-MANNOSIDASE"/>
    <property type="match status" value="1"/>
</dbReference>
<sequence>SHLVPKYTSTKQYQWRTLLAMPATAQTYDLATGWRFRRTDEGDDAWMPVEKVPSVVHLDLINNKKIPDPFLGTNELDVEWIGEHSWTYETTFDGPTISQGSSAYLFFEGLDTFATVRLNDVTILESDNMFLSHRVNITASLKPSADNKLVIDFDSALLRGRELQKQHPDHDYKAFNGESSRLCVRKAQYHWGWDWGPVLMTAGPWRPVRLEVSSTHIDSVRINYDVAESLSSVTGSVVANVEGPADEITVIVNNGDTEVFHTTQKVVKGNNNIEFKIDNPLLWFPCGYGDQSLYQFTVQAKHQGTICDTWTKKTGFRKSELIQKADKHGESFYFRINNVDVFCGGSCWIPADSLLPRISSDKYRSWLELMREGNQIMTRVWGGGIYEDDVFYDACDELGILVWQDFMFACGAYPVWPELKDSIEAEAKDNVRRLRHHPSIIIWAGNNEDYQVQEQCSLDYDYDDKDPESWLKTSFPGRYYYEHLLPAVMEKEPPGAQYWPGSPFSNGKLSSDLTAGDLHQWNVWHGSQEKYQRFDQIGGRFNSEFGMAAFPVLQTIKGFVTNEKDLYPQSRVLDFHNKADGHERRIGAYVLENFHNSSNLATWAYLTQLAQSEALTYAYRGWRRQWGESRRCGGALVWQLNDCWPATSWSIVDYHLRKKPSFYAIKRALLPLAVGVQREHHDWSVCHARPAKTSSYAVWISSSLQNEVNVDLELRFISIDTGKEVKPTVTKKNIVVTRNGTTDVLAGEVDNVADEDHVLAVRVFQNGVCVSRDADWPQPLKYLSFENRGVHVETSTGGISVSCERPTKGLVIEESDEYSLSDNCLDLMPGDSQVINVRMSTPRIPGVSIRYLGMD</sequence>
<evidence type="ECO:0000256" key="9">
    <source>
        <dbReference type="ARBA" id="ARBA00041069"/>
    </source>
</evidence>
<feature type="domain" description="Mannosidase Ig/CBM-like" evidence="12">
    <location>
        <begin position="695"/>
        <end position="782"/>
    </location>
</feature>
<dbReference type="EC" id="3.2.1.25" evidence="3"/>
<evidence type="ECO:0000256" key="6">
    <source>
        <dbReference type="ARBA" id="ARBA00023295"/>
    </source>
</evidence>
<gene>
    <name evidence="14" type="ORF">KAF25_002953</name>
</gene>
<keyword evidence="5" id="KW-0119">Carbohydrate metabolism</keyword>
<dbReference type="GO" id="GO:0004567">
    <property type="term" value="F:beta-mannosidase activity"/>
    <property type="evidence" value="ECO:0007669"/>
    <property type="project" value="UniProtKB-EC"/>
</dbReference>
<comment type="catalytic activity">
    <reaction evidence="1">
        <text>Hydrolysis of terminal, non-reducing beta-D-mannose residues in beta-D-mannosides.</text>
        <dbReference type="EC" id="3.2.1.25"/>
    </reaction>
</comment>
<reference evidence="14" key="1">
    <citation type="submission" date="2021-04" db="EMBL/GenBank/DDBJ databases">
        <title>Draft genome of Fusarium avenaceum strain F156N33, isolated from an atmospheric sample in Virginia.</title>
        <authorList>
            <person name="Yang S."/>
            <person name="Vinatzer B.A."/>
            <person name="Coleman J."/>
        </authorList>
    </citation>
    <scope>NUCLEOTIDE SEQUENCE</scope>
    <source>
        <strain evidence="14">F156N33</strain>
    </source>
</reference>
<evidence type="ECO:0000313" key="15">
    <source>
        <dbReference type="Proteomes" id="UP000782241"/>
    </source>
</evidence>
<dbReference type="SUPFAM" id="SSF51445">
    <property type="entry name" value="(Trans)glycosidases"/>
    <property type="match status" value="1"/>
</dbReference>
<evidence type="ECO:0000256" key="5">
    <source>
        <dbReference type="ARBA" id="ARBA00023277"/>
    </source>
</evidence>
<comment type="caution">
    <text evidence="14">The sequence shown here is derived from an EMBL/GenBank/DDBJ whole genome shotgun (WGS) entry which is preliminary data.</text>
</comment>
<dbReference type="PANTHER" id="PTHR43730">
    <property type="entry name" value="BETA-MANNOSIDASE"/>
    <property type="match status" value="1"/>
</dbReference>
<dbReference type="InterPro" id="IPR050887">
    <property type="entry name" value="Beta-mannosidase_GH2"/>
</dbReference>
<evidence type="ECO:0000256" key="10">
    <source>
        <dbReference type="ARBA" id="ARBA00041614"/>
    </source>
</evidence>
<evidence type="ECO:0000259" key="12">
    <source>
        <dbReference type="Pfam" id="PF17786"/>
    </source>
</evidence>
<evidence type="ECO:0000256" key="7">
    <source>
        <dbReference type="ARBA" id="ARBA00023326"/>
    </source>
</evidence>
<dbReference type="InterPro" id="IPR054593">
    <property type="entry name" value="Beta-mannosidase-like_N2"/>
</dbReference>
<dbReference type="InterPro" id="IPR036156">
    <property type="entry name" value="Beta-gal/glucu_dom_sf"/>
</dbReference>
<dbReference type="InterPro" id="IPR008979">
    <property type="entry name" value="Galactose-bd-like_sf"/>
</dbReference>
<dbReference type="Pfam" id="PF17786">
    <property type="entry name" value="Mannosidase_ig"/>
    <property type="match status" value="1"/>
</dbReference>
<dbReference type="AlphaFoldDB" id="A0A9P7H092"/>
<organism evidence="14 15">
    <name type="scientific">Fusarium avenaceum</name>
    <dbReference type="NCBI Taxonomy" id="40199"/>
    <lineage>
        <taxon>Eukaryota</taxon>
        <taxon>Fungi</taxon>
        <taxon>Dikarya</taxon>
        <taxon>Ascomycota</taxon>
        <taxon>Pezizomycotina</taxon>
        <taxon>Sordariomycetes</taxon>
        <taxon>Hypocreomycetidae</taxon>
        <taxon>Hypocreales</taxon>
        <taxon>Nectriaceae</taxon>
        <taxon>Fusarium</taxon>
        <taxon>Fusarium tricinctum species complex</taxon>
    </lineage>
</organism>
<dbReference type="InterPro" id="IPR041447">
    <property type="entry name" value="Mannosidase_ig"/>
</dbReference>
<dbReference type="GO" id="GO:0000272">
    <property type="term" value="P:polysaccharide catabolic process"/>
    <property type="evidence" value="ECO:0007669"/>
    <property type="project" value="UniProtKB-KW"/>
</dbReference>
<protein>
    <recommendedName>
        <fullName evidence="9">Beta-mannosidase B</fullName>
        <ecNumber evidence="3">3.2.1.25</ecNumber>
    </recommendedName>
    <alternativeName>
        <fullName evidence="10">Mannanase B</fullName>
    </alternativeName>
</protein>
<accession>A0A9P7H092</accession>
<dbReference type="Proteomes" id="UP000782241">
    <property type="component" value="Unassembled WGS sequence"/>
</dbReference>
<dbReference type="InterPro" id="IPR017853">
    <property type="entry name" value="GH"/>
</dbReference>
<comment type="pathway">
    <text evidence="2">Glycan metabolism; N-glycan degradation.</text>
</comment>
<feature type="domain" description="Beta-mannosidase-like galactose-binding" evidence="13">
    <location>
        <begin position="34"/>
        <end position="206"/>
    </location>
</feature>
<keyword evidence="4" id="KW-0378">Hydrolase</keyword>
<evidence type="ECO:0000256" key="2">
    <source>
        <dbReference type="ARBA" id="ARBA00004740"/>
    </source>
</evidence>
<dbReference type="Pfam" id="PF00703">
    <property type="entry name" value="Glyco_hydro_2"/>
    <property type="match status" value="1"/>
</dbReference>
<dbReference type="GO" id="GO:0006516">
    <property type="term" value="P:glycoprotein catabolic process"/>
    <property type="evidence" value="ECO:0007669"/>
    <property type="project" value="TreeGrafter"/>
</dbReference>
<dbReference type="SUPFAM" id="SSF49785">
    <property type="entry name" value="Galactose-binding domain-like"/>
    <property type="match status" value="1"/>
</dbReference>
<evidence type="ECO:0000259" key="11">
    <source>
        <dbReference type="Pfam" id="PF00703"/>
    </source>
</evidence>
<dbReference type="Gene3D" id="3.20.20.80">
    <property type="entry name" value="Glycosidases"/>
    <property type="match status" value="1"/>
</dbReference>
<dbReference type="InterPro" id="IPR013783">
    <property type="entry name" value="Ig-like_fold"/>
</dbReference>
<dbReference type="FunFam" id="2.60.120.260:FF:000118">
    <property type="entry name" value="Beta-mannosidase B"/>
    <property type="match status" value="1"/>
</dbReference>
<keyword evidence="15" id="KW-1185">Reference proteome</keyword>
<evidence type="ECO:0000256" key="1">
    <source>
        <dbReference type="ARBA" id="ARBA00000829"/>
    </source>
</evidence>
<feature type="non-terminal residue" evidence="14">
    <location>
        <position position="1"/>
    </location>
</feature>
<name>A0A9P7H092_9HYPO</name>
<comment type="similarity">
    <text evidence="8">Belongs to the glycosyl hydrolase 2 family. Beta-mannosidase B subfamily.</text>
</comment>
<dbReference type="Pfam" id="PF22666">
    <property type="entry name" value="Glyco_hydro_2_N2"/>
    <property type="match status" value="1"/>
</dbReference>
<evidence type="ECO:0000256" key="8">
    <source>
        <dbReference type="ARBA" id="ARBA00038429"/>
    </source>
</evidence>
<dbReference type="Gene3D" id="2.60.40.10">
    <property type="entry name" value="Immunoglobulins"/>
    <property type="match status" value="1"/>
</dbReference>
<feature type="domain" description="Glycoside hydrolase family 2 immunoglobulin-like beta-sandwich" evidence="11">
    <location>
        <begin position="215"/>
        <end position="317"/>
    </location>
</feature>
<evidence type="ECO:0000256" key="4">
    <source>
        <dbReference type="ARBA" id="ARBA00022801"/>
    </source>
</evidence>
<evidence type="ECO:0000259" key="13">
    <source>
        <dbReference type="Pfam" id="PF22666"/>
    </source>
</evidence>
<evidence type="ECO:0000256" key="3">
    <source>
        <dbReference type="ARBA" id="ARBA00012754"/>
    </source>
</evidence>
<keyword evidence="6" id="KW-0326">Glycosidase</keyword>
<dbReference type="Gene3D" id="2.60.120.260">
    <property type="entry name" value="Galactose-binding domain-like"/>
    <property type="match status" value="1"/>
</dbReference>
<dbReference type="InterPro" id="IPR006102">
    <property type="entry name" value="Ig-like_GH2"/>
</dbReference>
<dbReference type="EMBL" id="JAGPUO010000009">
    <property type="protein sequence ID" value="KAG5660347.1"/>
    <property type="molecule type" value="Genomic_DNA"/>
</dbReference>